<name>A0ABM7QDN6_9GAMM</name>
<reference evidence="1 2" key="1">
    <citation type="submission" date="2021-03" db="EMBL/GenBank/DDBJ databases">
        <title>Complete Genome Sequences of Two Lysobacter Strains Isolated from Sea Water (Lysobacter caseinilyticus) and Soil (Lysobacter helvus) in South Korea.</title>
        <authorList>
            <person name="Watanabe Y."/>
            <person name="Arakawa K."/>
        </authorList>
    </citation>
    <scope>NUCLEOTIDE SEQUENCE [LARGE SCALE GENOMIC DNA]</scope>
    <source>
        <strain evidence="1 2">D10</strain>
    </source>
</reference>
<evidence type="ECO:0000313" key="1">
    <source>
        <dbReference type="EMBL" id="BCT95730.1"/>
    </source>
</evidence>
<sequence>MFKVNNLIVSLIPGAKLDINECGNCSPDTHCNGCTNQYSDCPGGCSNQRSDFSEHCPPQFEDPAELVKLEALLEQALVRVRARHRERATLRPRSLQESDALIERLQATLKEVDALKPVQADKPEVTVIPPAGMFRVRDLLISVLKPFDTAADSGCPGCTCVAGCSGATGCTNASTREDFDPMEERERFELQALLGHVTIATGVNGAARAPTTSAEITALRAALQDAIARLERVRALSGEQKR</sequence>
<gene>
    <name evidence="1" type="ORF">LYSHEL_16010</name>
</gene>
<keyword evidence="2" id="KW-1185">Reference proteome</keyword>
<proteinExistence type="predicted"/>
<dbReference type="RefSeq" id="WP_213433360.1">
    <property type="nucleotide sequence ID" value="NZ_AP024546.1"/>
</dbReference>
<evidence type="ECO:0000313" key="2">
    <source>
        <dbReference type="Proteomes" id="UP000680514"/>
    </source>
</evidence>
<protein>
    <submittedName>
        <fullName evidence="1">Uncharacterized protein</fullName>
    </submittedName>
</protein>
<organism evidence="1 2">
    <name type="scientific">Lysobacter helvus</name>
    <dbReference type="NCBI Taxonomy" id="2675059"/>
    <lineage>
        <taxon>Bacteria</taxon>
        <taxon>Pseudomonadati</taxon>
        <taxon>Pseudomonadota</taxon>
        <taxon>Gammaproteobacteria</taxon>
        <taxon>Lysobacterales</taxon>
        <taxon>Lysobacteraceae</taxon>
        <taxon>Lysobacter</taxon>
    </lineage>
</organism>
<accession>A0ABM7QDN6</accession>
<dbReference type="EMBL" id="AP024546">
    <property type="protein sequence ID" value="BCT95730.1"/>
    <property type="molecule type" value="Genomic_DNA"/>
</dbReference>
<dbReference type="Proteomes" id="UP000680514">
    <property type="component" value="Chromosome"/>
</dbReference>